<dbReference type="GO" id="GO:0000981">
    <property type="term" value="F:DNA-binding transcription factor activity, RNA polymerase II-specific"/>
    <property type="evidence" value="ECO:0007669"/>
    <property type="project" value="TreeGrafter"/>
</dbReference>
<feature type="binding site" evidence="8">
    <location>
        <position position="56"/>
    </location>
    <ligand>
        <name>Zn(2+)</name>
        <dbReference type="ChEBI" id="CHEBI:29105"/>
    </ligand>
</feature>
<dbReference type="GeneID" id="109534461"/>
<dbReference type="PROSITE" id="PS50157">
    <property type="entry name" value="ZINC_FINGER_C2H2_2"/>
    <property type="match status" value="8"/>
</dbReference>
<accession>A0AAR5P3L3</accession>
<evidence type="ECO:0000313" key="11">
    <source>
        <dbReference type="EnsemblMetazoa" id="XP_019755699.1"/>
    </source>
</evidence>
<feature type="domain" description="C2H2-type" evidence="9">
    <location>
        <begin position="378"/>
        <end position="401"/>
    </location>
</feature>
<evidence type="ECO:0000259" key="10">
    <source>
        <dbReference type="PROSITE" id="PS51915"/>
    </source>
</evidence>
<evidence type="ECO:0000256" key="1">
    <source>
        <dbReference type="ARBA" id="ARBA00004123"/>
    </source>
</evidence>
<dbReference type="GO" id="GO:0005634">
    <property type="term" value="C:nucleus"/>
    <property type="evidence" value="ECO:0007669"/>
    <property type="project" value="UniProtKB-SubCell"/>
</dbReference>
<dbReference type="PROSITE" id="PS51915">
    <property type="entry name" value="ZAD"/>
    <property type="match status" value="1"/>
</dbReference>
<evidence type="ECO:0000256" key="4">
    <source>
        <dbReference type="ARBA" id="ARBA00022771"/>
    </source>
</evidence>
<evidence type="ECO:0000256" key="8">
    <source>
        <dbReference type="PROSITE-ProRule" id="PRU01263"/>
    </source>
</evidence>
<feature type="binding site" evidence="8">
    <location>
        <position position="5"/>
    </location>
    <ligand>
        <name>Zn(2+)</name>
        <dbReference type="ChEBI" id="CHEBI:29105"/>
    </ligand>
</feature>
<feature type="domain" description="ZAD" evidence="10">
    <location>
        <begin position="3"/>
        <end position="80"/>
    </location>
</feature>
<keyword evidence="2 8" id="KW-0479">Metal-binding</keyword>
<dbReference type="SMART" id="SM00868">
    <property type="entry name" value="zf-AD"/>
    <property type="match status" value="1"/>
</dbReference>
<reference evidence="12" key="1">
    <citation type="journal article" date="2013" name="Genome Biol.">
        <title>Draft genome of the mountain pine beetle, Dendroctonus ponderosae Hopkins, a major forest pest.</title>
        <authorList>
            <person name="Keeling C.I."/>
            <person name="Yuen M.M."/>
            <person name="Liao N.Y."/>
            <person name="Docking T.R."/>
            <person name="Chan S.K."/>
            <person name="Taylor G.A."/>
            <person name="Palmquist D.L."/>
            <person name="Jackman S.D."/>
            <person name="Nguyen A."/>
            <person name="Li M."/>
            <person name="Henderson H."/>
            <person name="Janes J.K."/>
            <person name="Zhao Y."/>
            <person name="Pandoh P."/>
            <person name="Moore R."/>
            <person name="Sperling F.A."/>
            <person name="Huber D.P."/>
            <person name="Birol I."/>
            <person name="Jones S.J."/>
            <person name="Bohlmann J."/>
        </authorList>
    </citation>
    <scope>NUCLEOTIDE SEQUENCE</scope>
</reference>
<protein>
    <recommendedName>
        <fullName evidence="13">Protein krueppel</fullName>
    </recommendedName>
</protein>
<feature type="domain" description="C2H2-type" evidence="9">
    <location>
        <begin position="350"/>
        <end position="377"/>
    </location>
</feature>
<evidence type="ECO:0000256" key="3">
    <source>
        <dbReference type="ARBA" id="ARBA00022737"/>
    </source>
</evidence>
<dbReference type="KEGG" id="dpa:109534461"/>
<feature type="domain" description="C2H2-type" evidence="9">
    <location>
        <begin position="235"/>
        <end position="263"/>
    </location>
</feature>
<feature type="domain" description="C2H2-type" evidence="9">
    <location>
        <begin position="264"/>
        <end position="292"/>
    </location>
</feature>
<dbReference type="RefSeq" id="XP_019755699.1">
    <property type="nucleotide sequence ID" value="XM_019900140.2"/>
</dbReference>
<dbReference type="Pfam" id="PF00096">
    <property type="entry name" value="zf-C2H2"/>
    <property type="match status" value="4"/>
</dbReference>
<evidence type="ECO:0000313" key="12">
    <source>
        <dbReference type="Proteomes" id="UP000019118"/>
    </source>
</evidence>
<evidence type="ECO:0008006" key="13">
    <source>
        <dbReference type="Google" id="ProtNLM"/>
    </source>
</evidence>
<dbReference type="FunFam" id="3.30.160.60:FF:001573">
    <property type="entry name" value="Zinc finger protein 407"/>
    <property type="match status" value="1"/>
</dbReference>
<evidence type="ECO:0000256" key="7">
    <source>
        <dbReference type="PROSITE-ProRule" id="PRU00042"/>
    </source>
</evidence>
<dbReference type="SUPFAM" id="SSF57667">
    <property type="entry name" value="beta-beta-alpha zinc fingers"/>
    <property type="match status" value="5"/>
</dbReference>
<organism evidence="11 12">
    <name type="scientific">Dendroctonus ponderosae</name>
    <name type="common">Mountain pine beetle</name>
    <dbReference type="NCBI Taxonomy" id="77166"/>
    <lineage>
        <taxon>Eukaryota</taxon>
        <taxon>Metazoa</taxon>
        <taxon>Ecdysozoa</taxon>
        <taxon>Arthropoda</taxon>
        <taxon>Hexapoda</taxon>
        <taxon>Insecta</taxon>
        <taxon>Pterygota</taxon>
        <taxon>Neoptera</taxon>
        <taxon>Endopterygota</taxon>
        <taxon>Coleoptera</taxon>
        <taxon>Polyphaga</taxon>
        <taxon>Cucujiformia</taxon>
        <taxon>Curculionidae</taxon>
        <taxon>Scolytinae</taxon>
        <taxon>Dendroctonus</taxon>
    </lineage>
</organism>
<name>A0AAR5P3L3_DENPD</name>
<evidence type="ECO:0000256" key="2">
    <source>
        <dbReference type="ARBA" id="ARBA00022723"/>
    </source>
</evidence>
<comment type="subcellular location">
    <subcellularLocation>
        <location evidence="1">Nucleus</location>
    </subcellularLocation>
</comment>
<evidence type="ECO:0000256" key="5">
    <source>
        <dbReference type="ARBA" id="ARBA00022833"/>
    </source>
</evidence>
<evidence type="ECO:0000256" key="6">
    <source>
        <dbReference type="ARBA" id="ARBA00023242"/>
    </source>
</evidence>
<feature type="domain" description="C2H2-type" evidence="9">
    <location>
        <begin position="179"/>
        <end position="206"/>
    </location>
</feature>
<dbReference type="AlphaFoldDB" id="A0AAR5P3L3"/>
<feature type="domain" description="C2H2-type" evidence="9">
    <location>
        <begin position="151"/>
        <end position="179"/>
    </location>
</feature>
<reference evidence="11" key="2">
    <citation type="submission" date="2024-08" db="UniProtKB">
        <authorList>
            <consortium name="EnsemblMetazoa"/>
        </authorList>
    </citation>
    <scope>IDENTIFICATION</scope>
</reference>
<dbReference type="EnsemblMetazoa" id="XM_019900140.1">
    <property type="protein sequence ID" value="XP_019755699.1"/>
    <property type="gene ID" value="LOC109534461"/>
</dbReference>
<keyword evidence="6" id="KW-0539">Nucleus</keyword>
<dbReference type="Gene3D" id="3.40.1800.20">
    <property type="match status" value="1"/>
</dbReference>
<feature type="binding site" evidence="8">
    <location>
        <position position="8"/>
    </location>
    <ligand>
        <name>Zn(2+)</name>
        <dbReference type="ChEBI" id="CHEBI:29105"/>
    </ligand>
</feature>
<sequence>MTEKCRICLKNTMKEECICIGHKLNEDCKILQGIITLTSIQVLEADPLPQFICHKCHLKLVQLYSFRNLIISSDNELKSLLMKPVILNKNQKTELEEALVQDISIVRDELIRAKTEELNNCEAVNPKKERITLIRAPKVKTPKAEKLVRKYKCHDCEKTFKRLDHLNVHIGYRHSERAFKCERCNKKFARKYDLNAHVRIHTGEKPFTCEICGKSFASASYFYVHKKMHTGLKQVKCDKCECSFTNSNRLQIHVRQKHTGERPYLCELCSVAFVSSSALFRHKKDVHDEKVECPICRKLFSRRVLKEHIKRHREREEGIKRFSCDQCSKKFTCATSRKRHMVIHSGEKPHKCQICDKAFNQRSTLQTHMRIHSQIMPYQCTACTETYRYQHQLKSHIEKQHKTQIISENKLVI</sequence>
<dbReference type="Gene3D" id="3.30.160.60">
    <property type="entry name" value="Classic Zinc Finger"/>
    <property type="match status" value="7"/>
</dbReference>
<dbReference type="InterPro" id="IPR012934">
    <property type="entry name" value="Znf_AD"/>
</dbReference>
<keyword evidence="12" id="KW-1185">Reference proteome</keyword>
<dbReference type="PANTHER" id="PTHR24394:SF29">
    <property type="entry name" value="MYONEURIN"/>
    <property type="match status" value="1"/>
</dbReference>
<dbReference type="FunFam" id="3.30.160.60:FF:000634">
    <property type="entry name" value="Zinc finger X-chromosomal protein"/>
    <property type="match status" value="2"/>
</dbReference>
<dbReference type="PROSITE" id="PS00028">
    <property type="entry name" value="ZINC_FINGER_C2H2_1"/>
    <property type="match status" value="8"/>
</dbReference>
<evidence type="ECO:0000259" key="9">
    <source>
        <dbReference type="PROSITE" id="PS50157"/>
    </source>
</evidence>
<dbReference type="FunFam" id="3.30.160.60:FF:000100">
    <property type="entry name" value="Zinc finger 45-like"/>
    <property type="match status" value="1"/>
</dbReference>
<feature type="domain" description="C2H2-type" evidence="9">
    <location>
        <begin position="207"/>
        <end position="234"/>
    </location>
</feature>
<dbReference type="PANTHER" id="PTHR24394">
    <property type="entry name" value="ZINC FINGER PROTEIN"/>
    <property type="match status" value="1"/>
</dbReference>
<feature type="domain" description="C2H2-type" evidence="9">
    <location>
        <begin position="322"/>
        <end position="349"/>
    </location>
</feature>
<dbReference type="InterPro" id="IPR036236">
    <property type="entry name" value="Znf_C2H2_sf"/>
</dbReference>
<proteinExistence type="predicted"/>
<dbReference type="SUPFAM" id="SSF57716">
    <property type="entry name" value="Glucocorticoid receptor-like (DNA-binding domain)"/>
    <property type="match status" value="1"/>
</dbReference>
<keyword evidence="5 8" id="KW-0862">Zinc</keyword>
<dbReference type="Proteomes" id="UP000019118">
    <property type="component" value="Unassembled WGS sequence"/>
</dbReference>
<dbReference type="InterPro" id="IPR013087">
    <property type="entry name" value="Znf_C2H2_type"/>
</dbReference>
<dbReference type="GO" id="GO:0008270">
    <property type="term" value="F:zinc ion binding"/>
    <property type="evidence" value="ECO:0007669"/>
    <property type="project" value="UniProtKB-UniRule"/>
</dbReference>
<keyword evidence="4 7" id="KW-0863">Zinc-finger</keyword>
<dbReference type="Pfam" id="PF07776">
    <property type="entry name" value="zf-AD"/>
    <property type="match status" value="1"/>
</dbReference>
<keyword evidence="3" id="KW-0677">Repeat</keyword>
<feature type="binding site" evidence="8">
    <location>
        <position position="53"/>
    </location>
    <ligand>
        <name>Zn(2+)</name>
        <dbReference type="ChEBI" id="CHEBI:29105"/>
    </ligand>
</feature>
<dbReference type="SMART" id="SM00355">
    <property type="entry name" value="ZnF_C2H2"/>
    <property type="match status" value="9"/>
</dbReference>